<evidence type="ECO:0000313" key="4">
    <source>
        <dbReference type="Proteomes" id="UP000541444"/>
    </source>
</evidence>
<dbReference type="InterPro" id="IPR002109">
    <property type="entry name" value="Glutaredoxin"/>
</dbReference>
<evidence type="ECO:0000259" key="2">
    <source>
        <dbReference type="Pfam" id="PF00462"/>
    </source>
</evidence>
<evidence type="ECO:0000313" key="3">
    <source>
        <dbReference type="EMBL" id="KAF6168468.1"/>
    </source>
</evidence>
<dbReference type="InterPro" id="IPR036249">
    <property type="entry name" value="Thioredoxin-like_sf"/>
</dbReference>
<dbReference type="Proteomes" id="UP000541444">
    <property type="component" value="Unassembled WGS sequence"/>
</dbReference>
<dbReference type="PROSITE" id="PS51354">
    <property type="entry name" value="GLUTAREDOXIN_2"/>
    <property type="match status" value="1"/>
</dbReference>
<dbReference type="PANTHER" id="PTHR45669:SF30">
    <property type="entry name" value="OS04G0641300 PROTEIN"/>
    <property type="match status" value="1"/>
</dbReference>
<dbReference type="AlphaFoldDB" id="A0A7J7NNG1"/>
<dbReference type="Pfam" id="PF00462">
    <property type="entry name" value="Glutaredoxin"/>
    <property type="match status" value="1"/>
</dbReference>
<reference evidence="3 4" key="1">
    <citation type="journal article" date="2020" name="IScience">
        <title>Genome Sequencing of the Endangered Kingdonia uniflora (Circaeasteraceae, Ranunculales) Reveals Potential Mechanisms of Evolutionary Specialization.</title>
        <authorList>
            <person name="Sun Y."/>
            <person name="Deng T."/>
            <person name="Zhang A."/>
            <person name="Moore M.J."/>
            <person name="Landis J.B."/>
            <person name="Lin N."/>
            <person name="Zhang H."/>
            <person name="Zhang X."/>
            <person name="Huang J."/>
            <person name="Zhang X."/>
            <person name="Sun H."/>
            <person name="Wang H."/>
        </authorList>
    </citation>
    <scope>NUCLEOTIDE SEQUENCE [LARGE SCALE GENOMIC DNA]</scope>
    <source>
        <strain evidence="3">TB1705</strain>
        <tissue evidence="3">Leaf</tissue>
    </source>
</reference>
<keyword evidence="4" id="KW-1185">Reference proteome</keyword>
<organism evidence="3 4">
    <name type="scientific">Kingdonia uniflora</name>
    <dbReference type="NCBI Taxonomy" id="39325"/>
    <lineage>
        <taxon>Eukaryota</taxon>
        <taxon>Viridiplantae</taxon>
        <taxon>Streptophyta</taxon>
        <taxon>Embryophyta</taxon>
        <taxon>Tracheophyta</taxon>
        <taxon>Spermatophyta</taxon>
        <taxon>Magnoliopsida</taxon>
        <taxon>Ranunculales</taxon>
        <taxon>Circaeasteraceae</taxon>
        <taxon>Kingdonia</taxon>
    </lineage>
</organism>
<dbReference type="Pfam" id="PF23733">
    <property type="entry name" value="GRXCR1-2_C"/>
    <property type="match status" value="1"/>
</dbReference>
<dbReference type="PANTHER" id="PTHR45669">
    <property type="entry name" value="GLUTAREDOXIN DOMAIN-CONTAINING CYSTEINE-RICH PROTEIN CG12206-RELATED"/>
    <property type="match status" value="1"/>
</dbReference>
<gene>
    <name evidence="3" type="ORF">GIB67_005020</name>
</gene>
<dbReference type="CDD" id="cd03031">
    <property type="entry name" value="GRX_GRX_like"/>
    <property type="match status" value="1"/>
</dbReference>
<dbReference type="OrthoDB" id="423313at2759"/>
<proteinExistence type="predicted"/>
<dbReference type="SUPFAM" id="SSF52833">
    <property type="entry name" value="Thioredoxin-like"/>
    <property type="match status" value="1"/>
</dbReference>
<evidence type="ECO:0000256" key="1">
    <source>
        <dbReference type="SAM" id="MobiDB-lite"/>
    </source>
</evidence>
<dbReference type="Gene3D" id="3.40.30.10">
    <property type="entry name" value="Glutaredoxin"/>
    <property type="match status" value="1"/>
</dbReference>
<feature type="region of interest" description="Disordered" evidence="1">
    <location>
        <begin position="56"/>
        <end position="84"/>
    </location>
</feature>
<comment type="caution">
    <text evidence="3">The sequence shown here is derived from an EMBL/GenBank/DDBJ whole genome shotgun (WGS) entry which is preliminary data.</text>
</comment>
<protein>
    <recommendedName>
        <fullName evidence="2">Glutaredoxin domain-containing protein</fullName>
    </recommendedName>
</protein>
<name>A0A7J7NNG1_9MAGN</name>
<feature type="domain" description="Glutaredoxin" evidence="2">
    <location>
        <begin position="333"/>
        <end position="401"/>
    </location>
</feature>
<accession>A0A7J7NNG1</accession>
<sequence>MGCASSNQSRCKYCQNAYSPLHRSYSVPIHHHPLHKGDSYHVVALTSTTLGSLKLDSLNQSGPGNDNCHENPMSTNSDDSVDRRREFSVEVSIAKSSSEMIDERIPRSIPVTSSRTPPGEPETINTWELMEGLDDCCPLRLPQIVDRSFSFHAVSNYAPLDQSKPKLLETYAESPKKILVQTNGIDSNMNLSPSSAPIDQLKPKLQERNVESPNKMCVQTKGINSETNSASVISSSSPLDQLNTKLQEGVIEGPKMWVQTKDIDSDTDSSPIISSFDPEIISTFRKALEELSPIATVNLNRPDFTDDVMDNMKVDNVVIIPTKCPPRGEEKVVIYFTSLRGVRKTYEDCCHVRVILKGLGVRVDERDVSMHYGFREELKELLGDGFSGGVLPKVFINGRYIGGAEEIRQLNEEGELEKVLRGCTVVEESGNGGGVCEVCGDIRFVPCERCSGSCKIFYEESDDDDWEGEEGGEFQRCPDCNENGIVLCHICCY</sequence>
<dbReference type="FunFam" id="3.40.30.10:FF:000273">
    <property type="entry name" value="Glutaredoxin family protein"/>
    <property type="match status" value="1"/>
</dbReference>
<dbReference type="EMBL" id="JACGCM010000696">
    <property type="protein sequence ID" value="KAF6168468.1"/>
    <property type="molecule type" value="Genomic_DNA"/>
</dbReference>